<keyword evidence="3" id="KW-0378">Hydrolase</keyword>
<feature type="transmembrane region" description="Helical" evidence="1">
    <location>
        <begin position="130"/>
        <end position="155"/>
    </location>
</feature>
<organism evidence="3">
    <name type="scientific">Ganoderma boninense</name>
    <dbReference type="NCBI Taxonomy" id="34458"/>
    <lineage>
        <taxon>Eukaryota</taxon>
        <taxon>Fungi</taxon>
        <taxon>Dikarya</taxon>
        <taxon>Basidiomycota</taxon>
        <taxon>Agaricomycotina</taxon>
        <taxon>Agaricomycetes</taxon>
        <taxon>Polyporales</taxon>
        <taxon>Polyporaceae</taxon>
        <taxon>Ganoderma</taxon>
    </lineage>
</organism>
<dbReference type="EMBL" id="LR724839">
    <property type="protein sequence ID" value="VWO95456.1"/>
    <property type="molecule type" value="Genomic_DNA"/>
</dbReference>
<dbReference type="AlphaFoldDB" id="A0A5K1JVB4"/>
<feature type="domain" description="DUF6534" evidence="2">
    <location>
        <begin position="210"/>
        <end position="272"/>
    </location>
</feature>
<feature type="transmembrane region" description="Helical" evidence="1">
    <location>
        <begin position="61"/>
        <end position="85"/>
    </location>
</feature>
<dbReference type="PANTHER" id="PTHR40465:SF1">
    <property type="entry name" value="DUF6534 DOMAIN-CONTAINING PROTEIN"/>
    <property type="match status" value="1"/>
</dbReference>
<dbReference type="PANTHER" id="PTHR40465">
    <property type="entry name" value="CHROMOSOME 1, WHOLE GENOME SHOTGUN SEQUENCE"/>
    <property type="match status" value="1"/>
</dbReference>
<keyword evidence="3" id="KW-0326">Glycosidase</keyword>
<dbReference type="Pfam" id="PF20152">
    <property type="entry name" value="DUF6534"/>
    <property type="match status" value="1"/>
</dbReference>
<evidence type="ECO:0000256" key="1">
    <source>
        <dbReference type="SAM" id="Phobius"/>
    </source>
</evidence>
<dbReference type="GO" id="GO:0008422">
    <property type="term" value="F:beta-glucosidase activity"/>
    <property type="evidence" value="ECO:0007669"/>
    <property type="project" value="UniProtKB-EC"/>
</dbReference>
<name>A0A5K1JVB4_9APHY</name>
<evidence type="ECO:0000259" key="2">
    <source>
        <dbReference type="Pfam" id="PF20152"/>
    </source>
</evidence>
<keyword evidence="1" id="KW-0812">Transmembrane</keyword>
<accession>A0A5K1JVB4</accession>
<keyword evidence="1" id="KW-0472">Membrane</keyword>
<dbReference type="EC" id="3.2.1.21" evidence="3"/>
<gene>
    <name evidence="3" type="primary">Q00903</name>
</gene>
<feature type="transmembrane region" description="Helical" evidence="1">
    <location>
        <begin position="167"/>
        <end position="188"/>
    </location>
</feature>
<reference evidence="3" key="1">
    <citation type="submission" date="2019-10" db="EMBL/GenBank/DDBJ databases">
        <authorList>
            <person name="Nor Muhammad N."/>
        </authorList>
    </citation>
    <scope>NUCLEOTIDE SEQUENCE</scope>
</reference>
<proteinExistence type="predicted"/>
<dbReference type="InterPro" id="IPR045339">
    <property type="entry name" value="DUF6534"/>
</dbReference>
<feature type="transmembrane region" description="Helical" evidence="1">
    <location>
        <begin position="97"/>
        <end position="118"/>
    </location>
</feature>
<keyword evidence="1" id="KW-1133">Transmembrane helix</keyword>
<feature type="transmembrane region" description="Helical" evidence="1">
    <location>
        <begin position="27"/>
        <end position="49"/>
    </location>
</feature>
<sequence length="273" mass="30607">MPDNADPAQPQLSSATLLLCAFRIGPIYIGPLLAWMLFGVSVVQLYIYHTSFFRDPISIRAAVYGIFALDVFQSVVVAAVGWQVLVSGWGRPINLQFPGWSFAATPFVSGITSVQAFYAWRIWRLGRWRVVPLAIIITGFASAMGAIIFAILFMFKKNIETFHETVMYSLCIVWLGIGAFTDFVRIFYSSYPCEYSCSAFSPETIFRKAIMLSMFYLLYSAKRLSMGRFEHSDFIVNKLMRLTVETGSACALTALLELAFFLGLPDTNVHIAL</sequence>
<evidence type="ECO:0000313" key="3">
    <source>
        <dbReference type="EMBL" id="VWO95456.1"/>
    </source>
</evidence>
<protein>
    <submittedName>
        <fullName evidence="3">Beta-glucosidase (EC)</fullName>
        <ecNumber evidence="3">3.2.1.21</ecNumber>
    </submittedName>
</protein>